<protein>
    <submittedName>
        <fullName evidence="2">Uncharacterized protein</fullName>
    </submittedName>
</protein>
<feature type="transmembrane region" description="Helical" evidence="1">
    <location>
        <begin position="41"/>
        <end position="63"/>
    </location>
</feature>
<dbReference type="EMBL" id="WOTB01000040">
    <property type="protein sequence ID" value="NHN86593.1"/>
    <property type="molecule type" value="Genomic_DNA"/>
</dbReference>
<evidence type="ECO:0000313" key="3">
    <source>
        <dbReference type="Proteomes" id="UP000635278"/>
    </source>
</evidence>
<sequence length="68" mass="7639">MLVTLYTATSSGLEALPRFMFANPVMLCMIARFLDFLPREFALLVLILFGMTQAVFVILWYGAAAFLT</sequence>
<keyword evidence="3" id="KW-1185">Reference proteome</keyword>
<comment type="caution">
    <text evidence="2">The sequence shown here is derived from an EMBL/GenBank/DDBJ whole genome shotgun (WGS) entry which is preliminary data.</text>
</comment>
<keyword evidence="1" id="KW-1133">Transmembrane helix</keyword>
<evidence type="ECO:0000313" key="2">
    <source>
        <dbReference type="EMBL" id="NHN86593.1"/>
    </source>
</evidence>
<name>A0ABX0JUZ3_9PROT</name>
<accession>A0ABX0JUZ3</accession>
<proteinExistence type="predicted"/>
<dbReference type="RefSeq" id="WP_173584924.1">
    <property type="nucleotide sequence ID" value="NZ_WOTB01000040.1"/>
</dbReference>
<reference evidence="2 3" key="1">
    <citation type="journal article" date="2020" name="Int. J. Syst. Evol. Microbiol.">
        <title>Novel acetic acid bacteria from cider fermentations: Acetobacter conturbans sp. nov. and Acetobacter fallax sp. nov.</title>
        <authorList>
            <person name="Sombolestani A.S."/>
            <person name="Cleenwerck I."/>
            <person name="Cnockaert M."/>
            <person name="Borremans W."/>
            <person name="Wieme A.D."/>
            <person name="De Vuyst L."/>
            <person name="Vandamme P."/>
        </authorList>
    </citation>
    <scope>NUCLEOTIDE SEQUENCE [LARGE SCALE GENOMIC DNA]</scope>
    <source>
        <strain evidence="2 3">LMG 30640</strain>
    </source>
</reference>
<feature type="transmembrane region" description="Helical" evidence="1">
    <location>
        <begin position="15"/>
        <end position="34"/>
    </location>
</feature>
<dbReference type="Proteomes" id="UP000635278">
    <property type="component" value="Unassembled WGS sequence"/>
</dbReference>
<keyword evidence="1" id="KW-0472">Membrane</keyword>
<organism evidence="2 3">
    <name type="scientific">Acetobacter musti</name>
    <dbReference type="NCBI Taxonomy" id="864732"/>
    <lineage>
        <taxon>Bacteria</taxon>
        <taxon>Pseudomonadati</taxon>
        <taxon>Pseudomonadota</taxon>
        <taxon>Alphaproteobacteria</taxon>
        <taxon>Acetobacterales</taxon>
        <taxon>Acetobacteraceae</taxon>
        <taxon>Acetobacter</taxon>
    </lineage>
</organism>
<gene>
    <name evidence="2" type="ORF">GOB93_18455</name>
</gene>
<keyword evidence="1" id="KW-0812">Transmembrane</keyword>
<evidence type="ECO:0000256" key="1">
    <source>
        <dbReference type="SAM" id="Phobius"/>
    </source>
</evidence>